<sequence length="44" mass="5102">MALNEAIKMEGDLTLDGIRYKYSIQLKEERMGIWLKSLGSGKQW</sequence>
<dbReference type="Proteomes" id="UP000440732">
    <property type="component" value="Unassembled WGS sequence"/>
</dbReference>
<dbReference type="EMBL" id="QXGA01002666">
    <property type="protein sequence ID" value="KAE9093809.1"/>
    <property type="molecule type" value="Genomic_DNA"/>
</dbReference>
<reference evidence="1 2" key="1">
    <citation type="submission" date="2018-08" db="EMBL/GenBank/DDBJ databases">
        <title>Genomic investigation of the strawberry pathogen Phytophthora fragariae indicates pathogenicity is determined by transcriptional variation in three key races.</title>
        <authorList>
            <person name="Adams T.M."/>
            <person name="Armitage A.D."/>
            <person name="Sobczyk M.K."/>
            <person name="Bates H.J."/>
            <person name="Dunwell J.M."/>
            <person name="Nellist C.F."/>
            <person name="Harrison R.J."/>
        </authorList>
    </citation>
    <scope>NUCLEOTIDE SEQUENCE [LARGE SCALE GENOMIC DNA]</scope>
    <source>
        <strain evidence="1 2">NOV-5</strain>
    </source>
</reference>
<proteinExistence type="predicted"/>
<protein>
    <submittedName>
        <fullName evidence="1">Uncharacterized protein</fullName>
    </submittedName>
</protein>
<organism evidence="1 2">
    <name type="scientific">Phytophthora fragariae</name>
    <dbReference type="NCBI Taxonomy" id="53985"/>
    <lineage>
        <taxon>Eukaryota</taxon>
        <taxon>Sar</taxon>
        <taxon>Stramenopiles</taxon>
        <taxon>Oomycota</taxon>
        <taxon>Peronosporomycetes</taxon>
        <taxon>Peronosporales</taxon>
        <taxon>Peronosporaceae</taxon>
        <taxon>Phytophthora</taxon>
    </lineage>
</organism>
<name>A0A6A3RB45_9STRA</name>
<gene>
    <name evidence="1" type="ORF">PF006_g24358</name>
</gene>
<evidence type="ECO:0000313" key="1">
    <source>
        <dbReference type="EMBL" id="KAE9093809.1"/>
    </source>
</evidence>
<comment type="caution">
    <text evidence="1">The sequence shown here is derived from an EMBL/GenBank/DDBJ whole genome shotgun (WGS) entry which is preliminary data.</text>
</comment>
<accession>A0A6A3RB45</accession>
<evidence type="ECO:0000313" key="2">
    <source>
        <dbReference type="Proteomes" id="UP000440732"/>
    </source>
</evidence>
<dbReference type="AlphaFoldDB" id="A0A6A3RB45"/>